<dbReference type="EMBL" id="AGNL01036024">
    <property type="protein sequence ID" value="EJK54305.1"/>
    <property type="molecule type" value="Genomic_DNA"/>
</dbReference>
<gene>
    <name evidence="2" type="ORF">THAOC_26084</name>
</gene>
<comment type="caution">
    <text evidence="2">The sequence shown here is derived from an EMBL/GenBank/DDBJ whole genome shotgun (WGS) entry which is preliminary data.</text>
</comment>
<feature type="region of interest" description="Disordered" evidence="1">
    <location>
        <begin position="105"/>
        <end position="200"/>
    </location>
</feature>
<feature type="non-terminal residue" evidence="2">
    <location>
        <position position="1"/>
    </location>
</feature>
<evidence type="ECO:0000313" key="2">
    <source>
        <dbReference type="EMBL" id="EJK54305.1"/>
    </source>
</evidence>
<protein>
    <submittedName>
        <fullName evidence="2">Uncharacterized protein</fullName>
    </submittedName>
</protein>
<sequence>AKEETAEGRPSCPRDDHEGPHARADKGEDDAHDGLLAAGQRHHHQIAGVLSAPYHLPALPALVRHGTPPERPADEANPVRVPARLCPRRHHRVYRTEARDVEGAPLRGGLAGVEPVRDVGQDTGDEVPGVSSPPRRGCTCPGSGGRGHSGGRSGVPSPRGTAATSSRGGTSRPPGRGLRRTGPRRRRGPARPARGRRVRT</sequence>
<accession>K0RMF7</accession>
<feature type="region of interest" description="Disordered" evidence="1">
    <location>
        <begin position="1"/>
        <end position="40"/>
    </location>
</feature>
<dbReference type="AlphaFoldDB" id="K0RMF7"/>
<evidence type="ECO:0000313" key="3">
    <source>
        <dbReference type="Proteomes" id="UP000266841"/>
    </source>
</evidence>
<reference evidence="2 3" key="1">
    <citation type="journal article" date="2012" name="Genome Biol.">
        <title>Genome and low-iron response of an oceanic diatom adapted to chronic iron limitation.</title>
        <authorList>
            <person name="Lommer M."/>
            <person name="Specht M."/>
            <person name="Roy A.S."/>
            <person name="Kraemer L."/>
            <person name="Andreson R."/>
            <person name="Gutowska M.A."/>
            <person name="Wolf J."/>
            <person name="Bergner S.V."/>
            <person name="Schilhabel M.B."/>
            <person name="Klostermeier U.C."/>
            <person name="Beiko R.G."/>
            <person name="Rosenstiel P."/>
            <person name="Hippler M."/>
            <person name="Laroche J."/>
        </authorList>
    </citation>
    <scope>NUCLEOTIDE SEQUENCE [LARGE SCALE GENOMIC DNA]</scope>
    <source>
        <strain evidence="2 3">CCMP1005</strain>
    </source>
</reference>
<name>K0RMF7_THAOC</name>
<feature type="compositionally biased region" description="Low complexity" evidence="1">
    <location>
        <begin position="154"/>
        <end position="176"/>
    </location>
</feature>
<dbReference type="Proteomes" id="UP000266841">
    <property type="component" value="Unassembled WGS sequence"/>
</dbReference>
<evidence type="ECO:0000256" key="1">
    <source>
        <dbReference type="SAM" id="MobiDB-lite"/>
    </source>
</evidence>
<proteinExistence type="predicted"/>
<keyword evidence="3" id="KW-1185">Reference proteome</keyword>
<feature type="compositionally biased region" description="Gly residues" evidence="1">
    <location>
        <begin position="142"/>
        <end position="153"/>
    </location>
</feature>
<organism evidence="2 3">
    <name type="scientific">Thalassiosira oceanica</name>
    <name type="common">Marine diatom</name>
    <dbReference type="NCBI Taxonomy" id="159749"/>
    <lineage>
        <taxon>Eukaryota</taxon>
        <taxon>Sar</taxon>
        <taxon>Stramenopiles</taxon>
        <taxon>Ochrophyta</taxon>
        <taxon>Bacillariophyta</taxon>
        <taxon>Coscinodiscophyceae</taxon>
        <taxon>Thalassiosirophycidae</taxon>
        <taxon>Thalassiosirales</taxon>
        <taxon>Thalassiosiraceae</taxon>
        <taxon>Thalassiosira</taxon>
    </lineage>
</organism>
<feature type="compositionally biased region" description="Basic residues" evidence="1">
    <location>
        <begin position="177"/>
        <end position="200"/>
    </location>
</feature>
<feature type="compositionally biased region" description="Basic and acidic residues" evidence="1">
    <location>
        <begin position="1"/>
        <end position="26"/>
    </location>
</feature>